<evidence type="ECO:0000256" key="12">
    <source>
        <dbReference type="RuleBase" id="RU368004"/>
    </source>
</evidence>
<keyword evidence="7 12" id="KW-0489">Methyltransferase</keyword>
<feature type="compositionally biased region" description="Basic and acidic residues" evidence="13">
    <location>
        <begin position="445"/>
        <end position="457"/>
    </location>
</feature>
<evidence type="ECO:0000256" key="4">
    <source>
        <dbReference type="ARBA" id="ARBA00012795"/>
    </source>
</evidence>
<sequence>MILSPADFPPEIFGIAVTQLIHHPEYNSTLILRSDVVAEYTSDFPGSIPKFEGLKPVLCIHRKLLPRRPGRDGGLEQYCSLYASTTTSGPGSDLHHESDSAEEPVAAPVITTLVLTPIVAPGGSLPYYHPAVSHLAFRYISSPAHPEPSIRIETLPLPGTPMDPNSRLYRTCLALLETVHRYGWGAMSNYKKRVIHDCIVPREIYQDVYLVMRERHKHLVDTWQEVTDPLKHVFEDIAIATFLILLWKDMYGSLGFEESRPLADAPWKDWPRPPGGFLDFGCGNGLLTHILVSEGYEGVGIDLRARTSWDSYPDASKRSLHVHAFNPLDLVPSTPSEYQSTSATSTSSNPSDPDSDPDSVSLPSSNPFFKPGTFIIGNHADELTPWVPVVATLTGASGYLSIPCCAWTFDSKFQRSTAVMFPLPEEDVRDGGTTPQGPTNADVGVEGKSKSRSQDKAEEQFVENLNLGGDNSSTASAYSVYRIWLARLSAWCGWKVECEVLRIPSTRNWAIVGRQRMKTVTEDDAQERVQEIIEDVRRIGAFKTRTPEGKAGKH</sequence>
<feature type="compositionally biased region" description="Low complexity" evidence="13">
    <location>
        <begin position="340"/>
        <end position="363"/>
    </location>
</feature>
<evidence type="ECO:0000256" key="7">
    <source>
        <dbReference type="ARBA" id="ARBA00022603"/>
    </source>
</evidence>
<evidence type="ECO:0000256" key="5">
    <source>
        <dbReference type="ARBA" id="ARBA00017788"/>
    </source>
</evidence>
<dbReference type="STRING" id="230819.A0A5C3L5J8"/>
<evidence type="ECO:0000256" key="3">
    <source>
        <dbReference type="ARBA" id="ARBA00009056"/>
    </source>
</evidence>
<keyword evidence="15" id="KW-1185">Reference proteome</keyword>
<feature type="region of interest" description="Disordered" evidence="13">
    <location>
        <begin position="425"/>
        <end position="457"/>
    </location>
</feature>
<dbReference type="OrthoDB" id="10047021at2759"/>
<dbReference type="GO" id="GO:0005737">
    <property type="term" value="C:cytoplasm"/>
    <property type="evidence" value="ECO:0007669"/>
    <property type="project" value="UniProtKB-SubCell"/>
</dbReference>
<dbReference type="Proteomes" id="UP000307440">
    <property type="component" value="Unassembled WGS sequence"/>
</dbReference>
<dbReference type="PANTHER" id="PTHR21210">
    <property type="entry name" value="TRNA (URACIL-O(2)-)-METHYLTRANSFERASE-RELATED"/>
    <property type="match status" value="1"/>
</dbReference>
<reference evidence="14 15" key="1">
    <citation type="journal article" date="2019" name="Nat. Ecol. Evol.">
        <title>Megaphylogeny resolves global patterns of mushroom evolution.</title>
        <authorList>
            <person name="Varga T."/>
            <person name="Krizsan K."/>
            <person name="Foldi C."/>
            <person name="Dima B."/>
            <person name="Sanchez-Garcia M."/>
            <person name="Sanchez-Ramirez S."/>
            <person name="Szollosi G.J."/>
            <person name="Szarkandi J.G."/>
            <person name="Papp V."/>
            <person name="Albert L."/>
            <person name="Andreopoulos W."/>
            <person name="Angelini C."/>
            <person name="Antonin V."/>
            <person name="Barry K.W."/>
            <person name="Bougher N.L."/>
            <person name="Buchanan P."/>
            <person name="Buyck B."/>
            <person name="Bense V."/>
            <person name="Catcheside P."/>
            <person name="Chovatia M."/>
            <person name="Cooper J."/>
            <person name="Damon W."/>
            <person name="Desjardin D."/>
            <person name="Finy P."/>
            <person name="Geml J."/>
            <person name="Haridas S."/>
            <person name="Hughes K."/>
            <person name="Justo A."/>
            <person name="Karasinski D."/>
            <person name="Kautmanova I."/>
            <person name="Kiss B."/>
            <person name="Kocsube S."/>
            <person name="Kotiranta H."/>
            <person name="LaButti K.M."/>
            <person name="Lechner B.E."/>
            <person name="Liimatainen K."/>
            <person name="Lipzen A."/>
            <person name="Lukacs Z."/>
            <person name="Mihaltcheva S."/>
            <person name="Morgado L.N."/>
            <person name="Niskanen T."/>
            <person name="Noordeloos M.E."/>
            <person name="Ohm R.A."/>
            <person name="Ortiz-Santana B."/>
            <person name="Ovrebo C."/>
            <person name="Racz N."/>
            <person name="Riley R."/>
            <person name="Savchenko A."/>
            <person name="Shiryaev A."/>
            <person name="Soop K."/>
            <person name="Spirin V."/>
            <person name="Szebenyi C."/>
            <person name="Tomsovsky M."/>
            <person name="Tulloss R.E."/>
            <person name="Uehling J."/>
            <person name="Grigoriev I.V."/>
            <person name="Vagvolgyi C."/>
            <person name="Papp T."/>
            <person name="Martin F.M."/>
            <person name="Miettinen O."/>
            <person name="Hibbett D.S."/>
            <person name="Nagy L.G."/>
        </authorList>
    </citation>
    <scope>NUCLEOTIDE SEQUENCE [LARGE SCALE GENOMIC DNA]</scope>
    <source>
        <strain evidence="14 15">CBS 121175</strain>
    </source>
</reference>
<comment type="catalytic activity">
    <reaction evidence="11 12">
        <text>uridine(44) in tRNA(Ser) + S-adenosyl-L-methionine = 2'-O-methyluridine(44) in tRNA(Ser) + S-adenosyl-L-homocysteine + H(+)</text>
        <dbReference type="Rhea" id="RHEA:43100"/>
        <dbReference type="Rhea" id="RHEA-COMP:10339"/>
        <dbReference type="Rhea" id="RHEA-COMP:10340"/>
        <dbReference type="ChEBI" id="CHEBI:15378"/>
        <dbReference type="ChEBI" id="CHEBI:57856"/>
        <dbReference type="ChEBI" id="CHEBI:59789"/>
        <dbReference type="ChEBI" id="CHEBI:65315"/>
        <dbReference type="ChEBI" id="CHEBI:74478"/>
        <dbReference type="EC" id="2.1.1.211"/>
    </reaction>
</comment>
<name>A0A5C3L5J8_COPMA</name>
<organism evidence="14 15">
    <name type="scientific">Coprinopsis marcescibilis</name>
    <name type="common">Agaric fungus</name>
    <name type="synonym">Psathyrella marcescibilis</name>
    <dbReference type="NCBI Taxonomy" id="230819"/>
    <lineage>
        <taxon>Eukaryota</taxon>
        <taxon>Fungi</taxon>
        <taxon>Dikarya</taxon>
        <taxon>Basidiomycota</taxon>
        <taxon>Agaricomycotina</taxon>
        <taxon>Agaricomycetes</taxon>
        <taxon>Agaricomycetidae</taxon>
        <taxon>Agaricales</taxon>
        <taxon>Agaricineae</taxon>
        <taxon>Psathyrellaceae</taxon>
        <taxon>Coprinopsis</taxon>
    </lineage>
</organism>
<evidence type="ECO:0000313" key="15">
    <source>
        <dbReference type="Proteomes" id="UP000307440"/>
    </source>
</evidence>
<evidence type="ECO:0000256" key="9">
    <source>
        <dbReference type="ARBA" id="ARBA00022691"/>
    </source>
</evidence>
<keyword evidence="9 12" id="KW-0949">S-adenosyl-L-methionine</keyword>
<dbReference type="InterPro" id="IPR011671">
    <property type="entry name" value="tRNA_uracil_MeTrfase"/>
</dbReference>
<dbReference type="EMBL" id="ML210217">
    <property type="protein sequence ID" value="TFK23488.1"/>
    <property type="molecule type" value="Genomic_DNA"/>
</dbReference>
<comment type="function">
    <text evidence="1">Probable adenosyl-L-methionine (AdoMet)-dependent tRNA (uracil-O(2)-)-methyltransferase.</text>
</comment>
<evidence type="ECO:0000313" key="14">
    <source>
        <dbReference type="EMBL" id="TFK23488.1"/>
    </source>
</evidence>
<keyword evidence="10 12" id="KW-0819">tRNA processing</keyword>
<dbReference type="InterPro" id="IPR029063">
    <property type="entry name" value="SAM-dependent_MTases_sf"/>
</dbReference>
<evidence type="ECO:0000256" key="8">
    <source>
        <dbReference type="ARBA" id="ARBA00022679"/>
    </source>
</evidence>
<dbReference type="SUPFAM" id="SSF53335">
    <property type="entry name" value="S-adenosyl-L-methionine-dependent methyltransferases"/>
    <property type="match status" value="1"/>
</dbReference>
<evidence type="ECO:0000256" key="13">
    <source>
        <dbReference type="SAM" id="MobiDB-lite"/>
    </source>
</evidence>
<evidence type="ECO:0000256" key="2">
    <source>
        <dbReference type="ARBA" id="ARBA00004496"/>
    </source>
</evidence>
<dbReference type="Pfam" id="PF07757">
    <property type="entry name" value="AdoMet_MTase"/>
    <property type="match status" value="2"/>
</dbReference>
<keyword evidence="6 12" id="KW-0963">Cytoplasm</keyword>
<keyword evidence="8 12" id="KW-0808">Transferase</keyword>
<dbReference type="GO" id="GO:0141101">
    <property type="term" value="F:tRNA(Ser) (uridine(44)-2'-O-)-methyltransferase activity"/>
    <property type="evidence" value="ECO:0007669"/>
    <property type="project" value="UniProtKB-EC"/>
</dbReference>
<feature type="region of interest" description="Disordered" evidence="13">
    <location>
        <begin position="331"/>
        <end position="363"/>
    </location>
</feature>
<comment type="function">
    <text evidence="12">Adenosyl-L-methionine (AdoMet)-dependent tRNA (uracil-O(2)-)-methyltransferase.</text>
</comment>
<dbReference type="AlphaFoldDB" id="A0A5C3L5J8"/>
<dbReference type="GO" id="GO:0030488">
    <property type="term" value="P:tRNA methylation"/>
    <property type="evidence" value="ECO:0007669"/>
    <property type="project" value="UniProtKB-UniRule"/>
</dbReference>
<dbReference type="EC" id="2.1.1.211" evidence="4 12"/>
<dbReference type="PANTHER" id="PTHR21210:SF0">
    <property type="entry name" value="TRNA (URACIL-O(2)-)-METHYLTRANSFERASE-RELATED"/>
    <property type="match status" value="1"/>
</dbReference>
<evidence type="ECO:0000256" key="6">
    <source>
        <dbReference type="ARBA" id="ARBA00022490"/>
    </source>
</evidence>
<comment type="similarity">
    <text evidence="3 12">Belongs to the TRM44 family.</text>
</comment>
<dbReference type="Gene3D" id="3.40.50.150">
    <property type="entry name" value="Vaccinia Virus protein VP39"/>
    <property type="match status" value="1"/>
</dbReference>
<evidence type="ECO:0000256" key="1">
    <source>
        <dbReference type="ARBA" id="ARBA00002778"/>
    </source>
</evidence>
<accession>A0A5C3L5J8</accession>
<evidence type="ECO:0000256" key="10">
    <source>
        <dbReference type="ARBA" id="ARBA00022694"/>
    </source>
</evidence>
<protein>
    <recommendedName>
        <fullName evidence="5 12">tRNA (uracil-O(2)-)-methyltransferase</fullName>
        <ecNumber evidence="4 12">2.1.1.211</ecNumber>
    </recommendedName>
</protein>
<proteinExistence type="inferred from homology"/>
<evidence type="ECO:0000256" key="11">
    <source>
        <dbReference type="ARBA" id="ARBA00047957"/>
    </source>
</evidence>
<gene>
    <name evidence="14" type="ORF">FA15DRAFT_670415</name>
</gene>
<comment type="subcellular location">
    <subcellularLocation>
        <location evidence="2 12">Cytoplasm</location>
    </subcellularLocation>
</comment>